<dbReference type="InterPro" id="IPR016169">
    <property type="entry name" value="FAD-bd_PCMH_sub2"/>
</dbReference>
<feature type="domain" description="FAD-binding PCMH-type" evidence="6">
    <location>
        <begin position="34"/>
        <end position="204"/>
    </location>
</feature>
<dbReference type="Pfam" id="PF01565">
    <property type="entry name" value="FAD_binding_4"/>
    <property type="match status" value="1"/>
</dbReference>
<organism evidence="7 8">
    <name type="scientific">Pendulispora rubella</name>
    <dbReference type="NCBI Taxonomy" id="2741070"/>
    <lineage>
        <taxon>Bacteria</taxon>
        <taxon>Pseudomonadati</taxon>
        <taxon>Myxococcota</taxon>
        <taxon>Myxococcia</taxon>
        <taxon>Myxococcales</taxon>
        <taxon>Sorangiineae</taxon>
        <taxon>Pendulisporaceae</taxon>
        <taxon>Pendulispora</taxon>
    </lineage>
</organism>
<accession>A0ABZ2L6F1</accession>
<dbReference type="InterPro" id="IPR006094">
    <property type="entry name" value="Oxid_FAD_bind_N"/>
</dbReference>
<sequence>MTAHSISGNGVRVSLSRPGEVGYAAATDIWARPSGLPPAAIAHCRTAVEVQLAVRAAREHGLPLSVRGGGHGWTGNALCPEGLVIDSSGMRQMGLEAYGHVMTMGGGTLARDVFRVADRIGRAAVTGSSGAVGMAGLTLGGGYGPLIGRHGLALDNLLSAEVVLADGSLLRADDDTNPELFWALRGGGGNFGVVTQMRHRLHLLESVYAGPIFYPLAEAAQVLRDCATLLEAAPDELTAQVGFLSGPDGQPVLMIAPTWIGAPKDAEREVEPFTHLGTPLAVMLSHSPPGAANSLFDEHTVNGNDVIMDSRRLPRLEAGSIDALIAAAHTRPSPGCAIVTHEFRGAATRIPTRATAFGMRREHVLVEIVATWDGRNDPDSMADRQRAWVSNLCHALAPFSLPGGYANILAASDAPEHIRASYGPNADRLARAKRHFDPDNTFARAIPLPSLRPDA</sequence>
<dbReference type="InterPro" id="IPR036318">
    <property type="entry name" value="FAD-bd_PCMH-like_sf"/>
</dbReference>
<dbReference type="Proteomes" id="UP001374803">
    <property type="component" value="Chromosome"/>
</dbReference>
<dbReference type="InterPro" id="IPR016167">
    <property type="entry name" value="FAD-bd_PCMH_sub1"/>
</dbReference>
<evidence type="ECO:0000313" key="8">
    <source>
        <dbReference type="Proteomes" id="UP001374803"/>
    </source>
</evidence>
<dbReference type="SUPFAM" id="SSF56176">
    <property type="entry name" value="FAD-binding/transporter-associated domain-like"/>
    <property type="match status" value="1"/>
</dbReference>
<proteinExistence type="inferred from homology"/>
<dbReference type="InterPro" id="IPR016166">
    <property type="entry name" value="FAD-bd_PCMH"/>
</dbReference>
<dbReference type="Gene3D" id="3.30.465.10">
    <property type="match status" value="1"/>
</dbReference>
<evidence type="ECO:0000256" key="2">
    <source>
        <dbReference type="ARBA" id="ARBA00005466"/>
    </source>
</evidence>
<dbReference type="PROSITE" id="PS00862">
    <property type="entry name" value="OX2_COVAL_FAD"/>
    <property type="match status" value="1"/>
</dbReference>
<dbReference type="EMBL" id="CP089983">
    <property type="protein sequence ID" value="WXB06350.1"/>
    <property type="molecule type" value="Genomic_DNA"/>
</dbReference>
<dbReference type="InterPro" id="IPR050416">
    <property type="entry name" value="FAD-linked_Oxidoreductase"/>
</dbReference>
<comment type="similarity">
    <text evidence="2">Belongs to the oxygen-dependent FAD-linked oxidoreductase family.</text>
</comment>
<dbReference type="InterPro" id="IPR012951">
    <property type="entry name" value="BBE"/>
</dbReference>
<gene>
    <name evidence="7" type="ORF">LVJ94_03700</name>
</gene>
<evidence type="ECO:0000256" key="4">
    <source>
        <dbReference type="ARBA" id="ARBA00022827"/>
    </source>
</evidence>
<dbReference type="RefSeq" id="WP_394835996.1">
    <property type="nucleotide sequence ID" value="NZ_CP089929.1"/>
</dbReference>
<keyword evidence="4" id="KW-0274">FAD</keyword>
<keyword evidence="3" id="KW-0285">Flavoprotein</keyword>
<dbReference type="Gene3D" id="3.40.462.20">
    <property type="match status" value="1"/>
</dbReference>
<name>A0ABZ2L6F1_9BACT</name>
<evidence type="ECO:0000256" key="3">
    <source>
        <dbReference type="ARBA" id="ARBA00022630"/>
    </source>
</evidence>
<evidence type="ECO:0000313" key="7">
    <source>
        <dbReference type="EMBL" id="WXB06350.1"/>
    </source>
</evidence>
<keyword evidence="8" id="KW-1185">Reference proteome</keyword>
<dbReference type="Pfam" id="PF08031">
    <property type="entry name" value="BBE"/>
    <property type="match status" value="1"/>
</dbReference>
<evidence type="ECO:0000256" key="1">
    <source>
        <dbReference type="ARBA" id="ARBA00001974"/>
    </source>
</evidence>
<reference evidence="7" key="1">
    <citation type="submission" date="2021-12" db="EMBL/GenBank/DDBJ databases">
        <title>Discovery of the Pendulisporaceae a myxobacterial family with distinct sporulation behavior and unique specialized metabolism.</title>
        <authorList>
            <person name="Garcia R."/>
            <person name="Popoff A."/>
            <person name="Bader C.D."/>
            <person name="Loehr J."/>
            <person name="Walesch S."/>
            <person name="Walt C."/>
            <person name="Boldt J."/>
            <person name="Bunk B."/>
            <person name="Haeckl F.J.F.P.J."/>
            <person name="Gunesch A.P."/>
            <person name="Birkelbach J."/>
            <person name="Nuebel U."/>
            <person name="Pietschmann T."/>
            <person name="Bach T."/>
            <person name="Mueller R."/>
        </authorList>
    </citation>
    <scope>NUCLEOTIDE SEQUENCE</scope>
    <source>
        <strain evidence="7">MSr11367</strain>
    </source>
</reference>
<dbReference type="PANTHER" id="PTHR42973:SF39">
    <property type="entry name" value="FAD-BINDING PCMH-TYPE DOMAIN-CONTAINING PROTEIN"/>
    <property type="match status" value="1"/>
</dbReference>
<dbReference type="Gene3D" id="3.30.43.10">
    <property type="entry name" value="Uridine Diphospho-n-acetylenolpyruvylglucosamine Reductase, domain 2"/>
    <property type="match status" value="1"/>
</dbReference>
<protein>
    <submittedName>
        <fullName evidence="7">FAD-binding oxidoreductase</fullName>
    </submittedName>
</protein>
<keyword evidence="5" id="KW-0560">Oxidoreductase</keyword>
<dbReference type="PROSITE" id="PS51387">
    <property type="entry name" value="FAD_PCMH"/>
    <property type="match status" value="1"/>
</dbReference>
<dbReference type="PANTHER" id="PTHR42973">
    <property type="entry name" value="BINDING OXIDOREDUCTASE, PUTATIVE (AFU_ORTHOLOGUE AFUA_1G17690)-RELATED"/>
    <property type="match status" value="1"/>
</dbReference>
<comment type="cofactor">
    <cofactor evidence="1">
        <name>FAD</name>
        <dbReference type="ChEBI" id="CHEBI:57692"/>
    </cofactor>
</comment>
<dbReference type="InterPro" id="IPR006093">
    <property type="entry name" value="Oxy_OxRdtase_FAD_BS"/>
</dbReference>
<evidence type="ECO:0000259" key="6">
    <source>
        <dbReference type="PROSITE" id="PS51387"/>
    </source>
</evidence>
<evidence type="ECO:0000256" key="5">
    <source>
        <dbReference type="ARBA" id="ARBA00023002"/>
    </source>
</evidence>